<dbReference type="SUPFAM" id="SSF57959">
    <property type="entry name" value="Leucine zipper domain"/>
    <property type="match status" value="1"/>
</dbReference>
<keyword evidence="4" id="KW-0804">Transcription</keyword>
<keyword evidence="5" id="KW-0539">Nucleus</keyword>
<dbReference type="GO" id="GO:0005634">
    <property type="term" value="C:nucleus"/>
    <property type="evidence" value="ECO:0007669"/>
    <property type="project" value="UniProtKB-SubCell"/>
</dbReference>
<dbReference type="GO" id="GO:0035497">
    <property type="term" value="F:cAMP response element binding"/>
    <property type="evidence" value="ECO:0007669"/>
    <property type="project" value="TreeGrafter"/>
</dbReference>
<evidence type="ECO:0000313" key="10">
    <source>
        <dbReference type="Proteomes" id="UP001146793"/>
    </source>
</evidence>
<sequence>MDFEGENSTHPLFDFSVFGTDNTSFTPSYLDVETDFNSSFNWDFNPLLHEDKIPQLGNKFENSNQLQNLKEEKKEKEKQKIQQVDFLPSEKLLSHDIAMPLNFPTLSTNSELILDPNQVKDVSLLSNTQVPLIEEKFDHNVLPKFELETPFDLKSNSQETNPSNNKEQERKRTAQMKGLPQPKTKVKAKPKPKVTVKAKAKTAPQIEKTAPQTEKANTKMTSKPDISPNENDEQPGTENKKRTKKVDWLNLGVKLSEKEKTLLKRLSGQRNRDLSQSDRLEWKRLRDRISARHSRQKKKAYLTNLETKVNKLQNEKSQTDKKLSNLENENHQLRNEINKLKEIIKIKLMNSFQSEQDQPLKSNNKCLKSHFLINNNNVQEKNNKTELDLLY</sequence>
<evidence type="ECO:0000256" key="6">
    <source>
        <dbReference type="SAM" id="Coils"/>
    </source>
</evidence>
<dbReference type="CDD" id="cd14704">
    <property type="entry name" value="bZIP_HY5-like"/>
    <property type="match status" value="1"/>
</dbReference>
<protein>
    <submittedName>
        <fullName evidence="9">Transcriptional activator hac1</fullName>
    </submittedName>
</protein>
<evidence type="ECO:0000313" key="9">
    <source>
        <dbReference type="EMBL" id="KAJ3428900.1"/>
    </source>
</evidence>
<dbReference type="Proteomes" id="UP001146793">
    <property type="component" value="Unassembled WGS sequence"/>
</dbReference>
<feature type="region of interest" description="Disordered" evidence="7">
    <location>
        <begin position="152"/>
        <end position="244"/>
    </location>
</feature>
<comment type="subcellular location">
    <subcellularLocation>
        <location evidence="1">Nucleus</location>
    </subcellularLocation>
</comment>
<feature type="compositionally biased region" description="Polar residues" evidence="7">
    <location>
        <begin position="154"/>
        <end position="165"/>
    </location>
</feature>
<keyword evidence="3" id="KW-0238">DNA-binding</keyword>
<dbReference type="AlphaFoldDB" id="A0AAV7YIX5"/>
<organism evidence="9 10">
    <name type="scientific">Anaeramoeba flamelloides</name>
    <dbReference type="NCBI Taxonomy" id="1746091"/>
    <lineage>
        <taxon>Eukaryota</taxon>
        <taxon>Metamonada</taxon>
        <taxon>Anaeramoebidae</taxon>
        <taxon>Anaeramoeba</taxon>
    </lineage>
</organism>
<evidence type="ECO:0000259" key="8">
    <source>
        <dbReference type="PROSITE" id="PS50217"/>
    </source>
</evidence>
<keyword evidence="6" id="KW-0175">Coiled coil</keyword>
<evidence type="ECO:0000256" key="2">
    <source>
        <dbReference type="ARBA" id="ARBA00023015"/>
    </source>
</evidence>
<evidence type="ECO:0000256" key="4">
    <source>
        <dbReference type="ARBA" id="ARBA00023163"/>
    </source>
</evidence>
<dbReference type="EMBL" id="JANTQA010000057">
    <property type="protein sequence ID" value="KAJ3428900.1"/>
    <property type="molecule type" value="Genomic_DNA"/>
</dbReference>
<feature type="domain" description="BZIP" evidence="8">
    <location>
        <begin position="277"/>
        <end position="340"/>
    </location>
</feature>
<dbReference type="InterPro" id="IPR004827">
    <property type="entry name" value="bZIP"/>
</dbReference>
<dbReference type="PANTHER" id="PTHR46004:SF3">
    <property type="entry name" value="CYCLIC AMP RESPONSE ELEMENT-BINDING PROTEIN A"/>
    <property type="match status" value="1"/>
</dbReference>
<feature type="compositionally biased region" description="Polar residues" evidence="7">
    <location>
        <begin position="210"/>
        <end position="221"/>
    </location>
</feature>
<feature type="coiled-coil region" evidence="6">
    <location>
        <begin position="295"/>
        <end position="350"/>
    </location>
</feature>
<feature type="compositionally biased region" description="Basic residues" evidence="7">
    <location>
        <begin position="184"/>
        <end position="200"/>
    </location>
</feature>
<proteinExistence type="predicted"/>
<evidence type="ECO:0000256" key="5">
    <source>
        <dbReference type="ARBA" id="ARBA00023242"/>
    </source>
</evidence>
<evidence type="ECO:0000256" key="3">
    <source>
        <dbReference type="ARBA" id="ARBA00023125"/>
    </source>
</evidence>
<gene>
    <name evidence="9" type="ORF">M0812_24238</name>
</gene>
<dbReference type="PROSITE" id="PS50217">
    <property type="entry name" value="BZIP"/>
    <property type="match status" value="1"/>
</dbReference>
<dbReference type="InterPro" id="IPR046347">
    <property type="entry name" value="bZIP_sf"/>
</dbReference>
<accession>A0AAV7YIX5</accession>
<dbReference type="GO" id="GO:0000981">
    <property type="term" value="F:DNA-binding transcription factor activity, RNA polymerase II-specific"/>
    <property type="evidence" value="ECO:0007669"/>
    <property type="project" value="TreeGrafter"/>
</dbReference>
<evidence type="ECO:0000256" key="1">
    <source>
        <dbReference type="ARBA" id="ARBA00004123"/>
    </source>
</evidence>
<comment type="caution">
    <text evidence="9">The sequence shown here is derived from an EMBL/GenBank/DDBJ whole genome shotgun (WGS) entry which is preliminary data.</text>
</comment>
<keyword evidence="2" id="KW-0805">Transcription regulation</keyword>
<dbReference type="Pfam" id="PF00170">
    <property type="entry name" value="bZIP_1"/>
    <property type="match status" value="1"/>
</dbReference>
<dbReference type="SMART" id="SM00338">
    <property type="entry name" value="BRLZ"/>
    <property type="match status" value="1"/>
</dbReference>
<name>A0AAV7YIX5_9EUKA</name>
<dbReference type="PANTHER" id="PTHR46004">
    <property type="entry name" value="CYCLIC AMP RESPONSE ELEMENT-BINDING PROTEIN A"/>
    <property type="match status" value="1"/>
</dbReference>
<reference evidence="9" key="1">
    <citation type="submission" date="2022-08" db="EMBL/GenBank/DDBJ databases">
        <title>Novel sulphate-reducing endosymbionts in the free-living metamonad Anaeramoeba.</title>
        <authorList>
            <person name="Jerlstrom-Hultqvist J."/>
            <person name="Cepicka I."/>
            <person name="Gallot-Lavallee L."/>
            <person name="Salas-Leiva D."/>
            <person name="Curtis B.A."/>
            <person name="Zahonova K."/>
            <person name="Pipaliya S."/>
            <person name="Dacks J."/>
            <person name="Roger A.J."/>
        </authorList>
    </citation>
    <scope>NUCLEOTIDE SEQUENCE</scope>
    <source>
        <strain evidence="9">Busselton2</strain>
    </source>
</reference>
<evidence type="ECO:0000256" key="7">
    <source>
        <dbReference type="SAM" id="MobiDB-lite"/>
    </source>
</evidence>
<dbReference type="Gene3D" id="1.20.5.170">
    <property type="match status" value="1"/>
</dbReference>